<proteinExistence type="predicted"/>
<dbReference type="Proteomes" id="UP000050823">
    <property type="component" value="Unassembled WGS sequence"/>
</dbReference>
<reference evidence="2 3" key="1">
    <citation type="journal article" date="2015" name="Genome Announc.">
        <title>Expanding the biotechnology potential of lactobacilli through comparative genomics of 213 strains and associated genera.</title>
        <authorList>
            <person name="Sun Z."/>
            <person name="Harris H.M."/>
            <person name="McCann A."/>
            <person name="Guo C."/>
            <person name="Argimon S."/>
            <person name="Zhang W."/>
            <person name="Yang X."/>
            <person name="Jeffery I.B."/>
            <person name="Cooney J.C."/>
            <person name="Kagawa T.F."/>
            <person name="Liu W."/>
            <person name="Song Y."/>
            <person name="Salvetti E."/>
            <person name="Wrobel A."/>
            <person name="Rasinkangas P."/>
            <person name="Parkhill J."/>
            <person name="Rea M.C."/>
            <person name="O'Sullivan O."/>
            <person name="Ritari J."/>
            <person name="Douillard F.P."/>
            <person name="Paul Ross R."/>
            <person name="Yang R."/>
            <person name="Briner A.E."/>
            <person name="Felis G.E."/>
            <person name="de Vos W.M."/>
            <person name="Barrangou R."/>
            <person name="Klaenhammer T.R."/>
            <person name="Caufield P.W."/>
            <person name="Cui Y."/>
            <person name="Zhang H."/>
            <person name="O'Toole P.W."/>
        </authorList>
    </citation>
    <scope>NUCLEOTIDE SEQUENCE [LARGE SCALE GENOMIC DNA]</scope>
    <source>
        <strain evidence="2 3">DSM 20719</strain>
    </source>
</reference>
<dbReference type="PANTHER" id="PTHR36836:SF1">
    <property type="entry name" value="COLANIC ACID BIOSYNTHESIS PROTEIN WCAK"/>
    <property type="match status" value="1"/>
</dbReference>
<feature type="domain" description="Polysaccharide pyruvyl transferase" evidence="1">
    <location>
        <begin position="13"/>
        <end position="292"/>
    </location>
</feature>
<name>A0AA89L4G6_9LACO</name>
<sequence>MKKAYLLGYWQGNVGDDLFLKIICEKYPKTEFYISTSNEYRNYYKFNNLKVFVEDKGFLANLNKIMNFFKLPNIFSVIPLLFSNIIEIGGSIFIEDDNWKKTLRRRSLYLKYSKTYNIIGCNFGPYKDNNFLSCYRDFFNEVDDVCFRDVYSYNLFKDNNKARYAPDIVFSLANKVDTSNTPTNEVIISIIDLMYETRNLKLKNSVEQYELKIVEIIKDLLRDEKVPTLISFCEHENDSKAIERILNRLDTESKKRIKVVMYNDINQILDIFSRAQRVIATRYHAMILGIKFHNMISVLSYSKKIDRVIEDLKLDIPNIRIQNITENSLSDSLMYGTVSDKQINEISEESTLQFDYVDKILE</sequence>
<dbReference type="RefSeq" id="WP_057908622.1">
    <property type="nucleotide sequence ID" value="NZ_AYZB01000058.1"/>
</dbReference>
<dbReference type="EMBL" id="AYZB01000058">
    <property type="protein sequence ID" value="KRM21029.1"/>
    <property type="molecule type" value="Genomic_DNA"/>
</dbReference>
<dbReference type="Pfam" id="PF04230">
    <property type="entry name" value="PS_pyruv_trans"/>
    <property type="match status" value="1"/>
</dbReference>
<dbReference type="AlphaFoldDB" id="A0AA89L4G6"/>
<gene>
    <name evidence="2" type="ORF">FC90_GL001564</name>
</gene>
<dbReference type="InterPro" id="IPR007345">
    <property type="entry name" value="Polysacch_pyruvyl_Trfase"/>
</dbReference>
<protein>
    <recommendedName>
        <fullName evidence="1">Polysaccharide pyruvyl transferase domain-containing protein</fullName>
    </recommendedName>
</protein>
<organism evidence="2 3">
    <name type="scientific">Latilactobacillus graminis DSM 20719</name>
    <dbReference type="NCBI Taxonomy" id="1423752"/>
    <lineage>
        <taxon>Bacteria</taxon>
        <taxon>Bacillati</taxon>
        <taxon>Bacillota</taxon>
        <taxon>Bacilli</taxon>
        <taxon>Lactobacillales</taxon>
        <taxon>Lactobacillaceae</taxon>
        <taxon>Latilactobacillus</taxon>
    </lineage>
</organism>
<evidence type="ECO:0000313" key="2">
    <source>
        <dbReference type="EMBL" id="KRM21029.1"/>
    </source>
</evidence>
<evidence type="ECO:0000313" key="3">
    <source>
        <dbReference type="Proteomes" id="UP000050823"/>
    </source>
</evidence>
<evidence type="ECO:0000259" key="1">
    <source>
        <dbReference type="Pfam" id="PF04230"/>
    </source>
</evidence>
<comment type="caution">
    <text evidence="2">The sequence shown here is derived from an EMBL/GenBank/DDBJ whole genome shotgun (WGS) entry which is preliminary data.</text>
</comment>
<dbReference type="PANTHER" id="PTHR36836">
    <property type="entry name" value="COLANIC ACID BIOSYNTHESIS PROTEIN WCAK"/>
    <property type="match status" value="1"/>
</dbReference>
<accession>A0AA89L4G6</accession>